<dbReference type="RefSeq" id="WP_171217744.1">
    <property type="nucleotide sequence ID" value="NZ_JABEPP010000002.1"/>
</dbReference>
<keyword evidence="5" id="KW-1185">Reference proteome</keyword>
<sequence>MIKRSAAALLLSSTLMTGVALAQTDTTPAPATSSPAPSATMGAGAAGSAQFLTQQDQGQFRASKFVGLAIYGQDNQRIGDVNEILIDGSGNAKAVVIGVGGFLGIGEKNVAVPFAAVEWVNERPASTAAASGTAGTAGGTLGTGTGTTASRDASVTGSTAAAPARSGAETAAANGYPDHGKVRMSKADLQNAPAFKWYGETQSNRGTGTAPRQ</sequence>
<evidence type="ECO:0000259" key="3">
    <source>
        <dbReference type="Pfam" id="PF05239"/>
    </source>
</evidence>
<proteinExistence type="predicted"/>
<dbReference type="InterPro" id="IPR011033">
    <property type="entry name" value="PRC_barrel-like_sf"/>
</dbReference>
<dbReference type="PANTHER" id="PTHR36505">
    <property type="entry name" value="BLR1072 PROTEIN"/>
    <property type="match status" value="1"/>
</dbReference>
<dbReference type="Pfam" id="PF05239">
    <property type="entry name" value="PRC"/>
    <property type="match status" value="1"/>
</dbReference>
<dbReference type="PANTHER" id="PTHR36505:SF1">
    <property type="entry name" value="BLR1072 PROTEIN"/>
    <property type="match status" value="1"/>
</dbReference>
<dbReference type="InterPro" id="IPR027275">
    <property type="entry name" value="PRC-brl_dom"/>
</dbReference>
<feature type="region of interest" description="Disordered" evidence="1">
    <location>
        <begin position="127"/>
        <end position="187"/>
    </location>
</feature>
<evidence type="ECO:0000313" key="5">
    <source>
        <dbReference type="Proteomes" id="UP000564885"/>
    </source>
</evidence>
<feature type="domain" description="PRC-barrel" evidence="3">
    <location>
        <begin position="58"/>
        <end position="121"/>
    </location>
</feature>
<evidence type="ECO:0000313" key="4">
    <source>
        <dbReference type="EMBL" id="NNM72256.1"/>
    </source>
</evidence>
<reference evidence="4 5" key="1">
    <citation type="submission" date="2020-04" db="EMBL/GenBank/DDBJ databases">
        <title>Enterovirga sp. isolate from soil.</title>
        <authorList>
            <person name="Chea S."/>
            <person name="Kim D.-U."/>
        </authorList>
    </citation>
    <scope>NUCLEOTIDE SEQUENCE [LARGE SCALE GENOMIC DNA]</scope>
    <source>
        <strain evidence="4 5">DB1703</strain>
    </source>
</reference>
<name>A0A849HXJ6_9HYPH</name>
<dbReference type="Proteomes" id="UP000564885">
    <property type="component" value="Unassembled WGS sequence"/>
</dbReference>
<gene>
    <name evidence="4" type="ORF">HJG44_07585</name>
</gene>
<dbReference type="SUPFAM" id="SSF50346">
    <property type="entry name" value="PRC-barrel domain"/>
    <property type="match status" value="1"/>
</dbReference>
<feature type="compositionally biased region" description="Gly residues" evidence="1">
    <location>
        <begin position="135"/>
        <end position="145"/>
    </location>
</feature>
<accession>A0A849HXJ6</accession>
<dbReference type="AlphaFoldDB" id="A0A849HXJ6"/>
<evidence type="ECO:0000256" key="1">
    <source>
        <dbReference type="SAM" id="MobiDB-lite"/>
    </source>
</evidence>
<organism evidence="4 5">
    <name type="scientific">Enterovirga aerilata</name>
    <dbReference type="NCBI Taxonomy" id="2730920"/>
    <lineage>
        <taxon>Bacteria</taxon>
        <taxon>Pseudomonadati</taxon>
        <taxon>Pseudomonadota</taxon>
        <taxon>Alphaproteobacteria</taxon>
        <taxon>Hyphomicrobiales</taxon>
        <taxon>Methylobacteriaceae</taxon>
        <taxon>Enterovirga</taxon>
    </lineage>
</organism>
<dbReference type="Gene3D" id="2.30.30.240">
    <property type="entry name" value="PRC-barrel domain"/>
    <property type="match status" value="1"/>
</dbReference>
<protein>
    <submittedName>
        <fullName evidence="4">PRC-barrel domain-containing protein</fullName>
    </submittedName>
</protein>
<feature type="signal peptide" evidence="2">
    <location>
        <begin position="1"/>
        <end position="22"/>
    </location>
</feature>
<keyword evidence="2" id="KW-0732">Signal</keyword>
<feature type="chain" id="PRO_5032621802" evidence="2">
    <location>
        <begin position="23"/>
        <end position="213"/>
    </location>
</feature>
<dbReference type="EMBL" id="JABEPP010000002">
    <property type="protein sequence ID" value="NNM72256.1"/>
    <property type="molecule type" value="Genomic_DNA"/>
</dbReference>
<evidence type="ECO:0000256" key="2">
    <source>
        <dbReference type="SAM" id="SignalP"/>
    </source>
</evidence>
<comment type="caution">
    <text evidence="4">The sequence shown here is derived from an EMBL/GenBank/DDBJ whole genome shotgun (WGS) entry which is preliminary data.</text>
</comment>